<reference evidence="3 4" key="1">
    <citation type="submission" date="2023-05" db="EMBL/GenBank/DDBJ databases">
        <authorList>
            <person name="Gao F."/>
        </authorList>
    </citation>
    <scope>NUCLEOTIDE SEQUENCE [LARGE SCALE GENOMIC DNA]</scope>
    <source>
        <strain evidence="3 4">MIMF12</strain>
    </source>
</reference>
<dbReference type="Pfam" id="PF01551">
    <property type="entry name" value="Peptidase_M23"/>
    <property type="match status" value="1"/>
</dbReference>
<feature type="domain" description="M23ase beta-sheet core" evidence="2">
    <location>
        <begin position="34"/>
        <end position="126"/>
    </location>
</feature>
<keyword evidence="4" id="KW-1185">Reference proteome</keyword>
<dbReference type="CDD" id="cd12797">
    <property type="entry name" value="M23_peptidase"/>
    <property type="match status" value="1"/>
</dbReference>
<evidence type="ECO:0000313" key="4">
    <source>
        <dbReference type="Proteomes" id="UP001302059"/>
    </source>
</evidence>
<dbReference type="PANTHER" id="PTHR21666:SF289">
    <property type="entry name" value="L-ALA--D-GLU ENDOPEPTIDASE"/>
    <property type="match status" value="1"/>
</dbReference>
<dbReference type="InterPro" id="IPR011055">
    <property type="entry name" value="Dup_hybrid_motif"/>
</dbReference>
<keyword evidence="3" id="KW-0378">Hydrolase</keyword>
<keyword evidence="1" id="KW-0732">Signal</keyword>
<evidence type="ECO:0000313" key="3">
    <source>
        <dbReference type="EMBL" id="MDL2345680.1"/>
    </source>
</evidence>
<name>A0ABT7JMJ5_9DEIO</name>
<dbReference type="GO" id="GO:0016787">
    <property type="term" value="F:hydrolase activity"/>
    <property type="evidence" value="ECO:0007669"/>
    <property type="project" value="UniProtKB-KW"/>
</dbReference>
<sequence>AGVGPVAGLRWPVHGARITSRFGEEDIDYHKQVFHGGVDLAAPAGTPVYAAAGGTVLESGHGAYGLNVLTGGGGTTLVYGHLSRAAVRTGQTVAPGDLLGFVGCTGICTGPHLHFEVRPGGQAVDPLPLLP</sequence>
<dbReference type="Gene3D" id="2.70.70.10">
    <property type="entry name" value="Glucose Permease (Domain IIA)"/>
    <property type="match status" value="1"/>
</dbReference>
<dbReference type="InterPro" id="IPR016047">
    <property type="entry name" value="M23ase_b-sheet_dom"/>
</dbReference>
<evidence type="ECO:0000259" key="2">
    <source>
        <dbReference type="Pfam" id="PF01551"/>
    </source>
</evidence>
<dbReference type="RefSeq" id="WP_285525334.1">
    <property type="nucleotide sequence ID" value="NZ_JASNGB010000259.1"/>
</dbReference>
<gene>
    <name evidence="3" type="ORF">QOL99_16225</name>
</gene>
<dbReference type="PANTHER" id="PTHR21666">
    <property type="entry name" value="PEPTIDASE-RELATED"/>
    <property type="match status" value="1"/>
</dbReference>
<protein>
    <submittedName>
        <fullName evidence="3">M23 family metallopeptidase</fullName>
        <ecNumber evidence="3">3.4.-.-</ecNumber>
    </submittedName>
</protein>
<dbReference type="Proteomes" id="UP001302059">
    <property type="component" value="Unassembled WGS sequence"/>
</dbReference>
<dbReference type="SUPFAM" id="SSF51261">
    <property type="entry name" value="Duplicated hybrid motif"/>
    <property type="match status" value="1"/>
</dbReference>
<evidence type="ECO:0000256" key="1">
    <source>
        <dbReference type="ARBA" id="ARBA00022729"/>
    </source>
</evidence>
<comment type="caution">
    <text evidence="3">The sequence shown here is derived from an EMBL/GenBank/DDBJ whole genome shotgun (WGS) entry which is preliminary data.</text>
</comment>
<feature type="non-terminal residue" evidence="3">
    <location>
        <position position="1"/>
    </location>
</feature>
<dbReference type="EMBL" id="JASNGB010000259">
    <property type="protein sequence ID" value="MDL2345680.1"/>
    <property type="molecule type" value="Genomic_DNA"/>
</dbReference>
<accession>A0ABT7JMJ5</accession>
<proteinExistence type="predicted"/>
<dbReference type="InterPro" id="IPR050570">
    <property type="entry name" value="Cell_wall_metabolism_enzyme"/>
</dbReference>
<organism evidence="3 4">
    <name type="scientific">Deinococcus rhizophilus</name>
    <dbReference type="NCBI Taxonomy" id="3049544"/>
    <lineage>
        <taxon>Bacteria</taxon>
        <taxon>Thermotogati</taxon>
        <taxon>Deinococcota</taxon>
        <taxon>Deinococci</taxon>
        <taxon>Deinococcales</taxon>
        <taxon>Deinococcaceae</taxon>
        <taxon>Deinococcus</taxon>
    </lineage>
</organism>
<dbReference type="EC" id="3.4.-.-" evidence="3"/>